<sequence length="110" mass="11074">MAVEVQRLDTQRDLATGGGIHGRGGGGGGTGTGDGKSKEEEASGHRSDPVVECAAHGHGVLATPPPDRLHLPLRLAYCSEGRRAVGDSVYMDIAAPLPPGSGAPPSSDVP</sequence>
<protein>
    <submittedName>
        <fullName evidence="2">Uncharacterized protein</fullName>
    </submittedName>
</protein>
<accession>A0A6G1FCY8</accession>
<name>A0A6G1FCY8_9ORYZ</name>
<gene>
    <name evidence="2" type="ORF">E2562_028625</name>
</gene>
<reference evidence="2 3" key="1">
    <citation type="submission" date="2019-11" db="EMBL/GenBank/DDBJ databases">
        <title>Whole genome sequence of Oryza granulata.</title>
        <authorList>
            <person name="Li W."/>
        </authorList>
    </citation>
    <scope>NUCLEOTIDE SEQUENCE [LARGE SCALE GENOMIC DNA]</scope>
    <source>
        <strain evidence="3">cv. Menghai</strain>
        <tissue evidence="2">Leaf</tissue>
    </source>
</reference>
<evidence type="ECO:0000313" key="3">
    <source>
        <dbReference type="Proteomes" id="UP000479710"/>
    </source>
</evidence>
<keyword evidence="3" id="KW-1185">Reference proteome</keyword>
<organism evidence="2 3">
    <name type="scientific">Oryza meyeriana var. granulata</name>
    <dbReference type="NCBI Taxonomy" id="110450"/>
    <lineage>
        <taxon>Eukaryota</taxon>
        <taxon>Viridiplantae</taxon>
        <taxon>Streptophyta</taxon>
        <taxon>Embryophyta</taxon>
        <taxon>Tracheophyta</taxon>
        <taxon>Spermatophyta</taxon>
        <taxon>Magnoliopsida</taxon>
        <taxon>Liliopsida</taxon>
        <taxon>Poales</taxon>
        <taxon>Poaceae</taxon>
        <taxon>BOP clade</taxon>
        <taxon>Oryzoideae</taxon>
        <taxon>Oryzeae</taxon>
        <taxon>Oryzinae</taxon>
        <taxon>Oryza</taxon>
        <taxon>Oryza meyeriana</taxon>
    </lineage>
</organism>
<evidence type="ECO:0000256" key="1">
    <source>
        <dbReference type="SAM" id="MobiDB-lite"/>
    </source>
</evidence>
<dbReference type="EMBL" id="SPHZ02000001">
    <property type="protein sequence ID" value="KAF0934767.1"/>
    <property type="molecule type" value="Genomic_DNA"/>
</dbReference>
<feature type="compositionally biased region" description="Basic and acidic residues" evidence="1">
    <location>
        <begin position="1"/>
        <end position="12"/>
    </location>
</feature>
<comment type="caution">
    <text evidence="2">The sequence shown here is derived from an EMBL/GenBank/DDBJ whole genome shotgun (WGS) entry which is preliminary data.</text>
</comment>
<feature type="region of interest" description="Disordered" evidence="1">
    <location>
        <begin position="1"/>
        <end position="49"/>
    </location>
</feature>
<dbReference type="AlphaFoldDB" id="A0A6G1FCY8"/>
<dbReference type="Proteomes" id="UP000479710">
    <property type="component" value="Unassembled WGS sequence"/>
</dbReference>
<evidence type="ECO:0000313" key="2">
    <source>
        <dbReference type="EMBL" id="KAF0934767.1"/>
    </source>
</evidence>
<feature type="compositionally biased region" description="Gly residues" evidence="1">
    <location>
        <begin position="16"/>
        <end position="34"/>
    </location>
</feature>
<proteinExistence type="predicted"/>
<feature type="compositionally biased region" description="Basic and acidic residues" evidence="1">
    <location>
        <begin position="35"/>
        <end position="49"/>
    </location>
</feature>